<evidence type="ECO:0000313" key="2">
    <source>
        <dbReference type="EMBL" id="SBS98864.1"/>
    </source>
</evidence>
<reference evidence="2" key="1">
    <citation type="submission" date="2016-05" db="EMBL/GenBank/DDBJ databases">
        <authorList>
            <person name="Lavstsen T."/>
            <person name="Jespersen J.S."/>
        </authorList>
    </citation>
    <scope>NUCLEOTIDE SEQUENCE [LARGE SCALE GENOMIC DNA]</scope>
</reference>
<gene>
    <name evidence="2" type="ORF">POVCU1_049300</name>
    <name evidence="1" type="ORF">POVCU2_0060730</name>
</gene>
<evidence type="ECO:0000313" key="3">
    <source>
        <dbReference type="Proteomes" id="UP000078546"/>
    </source>
</evidence>
<dbReference type="EMBL" id="FLQU01000923">
    <property type="protein sequence ID" value="SBS90327.1"/>
    <property type="molecule type" value="Genomic_DNA"/>
</dbReference>
<reference evidence="3 4" key="2">
    <citation type="submission" date="2016-05" db="EMBL/GenBank/DDBJ databases">
        <authorList>
            <person name="Naeem Raeece"/>
        </authorList>
    </citation>
    <scope>NUCLEOTIDE SEQUENCE [LARGE SCALE GENOMIC DNA]</scope>
</reference>
<dbReference type="Pfam" id="PF05795">
    <property type="entry name" value="Plasmodium_Vir"/>
    <property type="match status" value="1"/>
</dbReference>
<dbReference type="Proteomes" id="UP000078546">
    <property type="component" value="Unassembled WGS sequence"/>
</dbReference>
<sequence length="266" mass="30428">MFIQKIDKWSVNCLDDSNLGGTVAQQLNEVHGLNNISTSIVKVLCFIKSLQLQPNFDNVTCEYLCYWPSNKISNDLSNKEYFSSVIDLLYGKLGDIYNENRCQDIIFQINSTDFQKLKDVYDYKKNYNTIRGAIRDYVNEYSEKFRDYLDKSYESYEELYTKLAVQEERDLGAPGGQINARGVDDIRGSLYGYLVSHAHMVDGLSDKASVRSNIGVSDTFVGIFFPLVFTPIGSMIQSFLKKMLIIAHNMDDIGTQEINDNFSDYE</sequence>
<organism evidence="2 3">
    <name type="scientific">Plasmodium ovale curtisi</name>
    <dbReference type="NCBI Taxonomy" id="864141"/>
    <lineage>
        <taxon>Eukaryota</taxon>
        <taxon>Sar</taxon>
        <taxon>Alveolata</taxon>
        <taxon>Apicomplexa</taxon>
        <taxon>Aconoidasida</taxon>
        <taxon>Haemosporida</taxon>
        <taxon>Plasmodiidae</taxon>
        <taxon>Plasmodium</taxon>
        <taxon>Plasmodium (Plasmodium)</taxon>
    </lineage>
</organism>
<evidence type="ECO:0000313" key="1">
    <source>
        <dbReference type="EMBL" id="SBS90327.1"/>
    </source>
</evidence>
<dbReference type="AlphaFoldDB" id="A0A1A8X0U5"/>
<dbReference type="EMBL" id="FLQV01000988">
    <property type="protein sequence ID" value="SBS98864.1"/>
    <property type="molecule type" value="Genomic_DNA"/>
</dbReference>
<dbReference type="InterPro" id="IPR008780">
    <property type="entry name" value="Plasmodium_Vir"/>
</dbReference>
<protein>
    <submittedName>
        <fullName evidence="2">PIR Superfamily Protein</fullName>
    </submittedName>
</protein>
<evidence type="ECO:0000313" key="4">
    <source>
        <dbReference type="Proteomes" id="UP000078560"/>
    </source>
</evidence>
<accession>A0A1A8X0U5</accession>
<name>A0A1A8X0U5_PLAOA</name>
<dbReference type="Proteomes" id="UP000078560">
    <property type="component" value="Unassembled WGS sequence"/>
</dbReference>
<proteinExistence type="predicted"/>